<gene>
    <name evidence="4" type="ORF">HNQ50_003704</name>
</gene>
<dbReference type="PRINTS" id="PR01374">
    <property type="entry name" value="TONBPROTEIN"/>
</dbReference>
<name>A0A840RKE8_9NEIS</name>
<dbReference type="SUPFAM" id="SSF74653">
    <property type="entry name" value="TolA/TonB C-terminal domain"/>
    <property type="match status" value="1"/>
</dbReference>
<keyword evidence="1" id="KW-0472">Membrane</keyword>
<feature type="region of interest" description="Disordered" evidence="2">
    <location>
        <begin position="56"/>
        <end position="141"/>
    </location>
</feature>
<organism evidence="4 5">
    <name type="scientific">Silvimonas terrae</name>
    <dbReference type="NCBI Taxonomy" id="300266"/>
    <lineage>
        <taxon>Bacteria</taxon>
        <taxon>Pseudomonadati</taxon>
        <taxon>Pseudomonadota</taxon>
        <taxon>Betaproteobacteria</taxon>
        <taxon>Neisseriales</taxon>
        <taxon>Chitinibacteraceae</taxon>
        <taxon>Silvimonas</taxon>
    </lineage>
</organism>
<feature type="compositionally biased region" description="Pro residues" evidence="2">
    <location>
        <begin position="112"/>
        <end position="129"/>
    </location>
</feature>
<keyword evidence="1" id="KW-0813">Transport</keyword>
<dbReference type="GO" id="GO:0005886">
    <property type="term" value="C:plasma membrane"/>
    <property type="evidence" value="ECO:0007669"/>
    <property type="project" value="UniProtKB-SubCell"/>
</dbReference>
<keyword evidence="1" id="KW-1133">Transmembrane helix</keyword>
<dbReference type="Gene3D" id="3.30.1150.10">
    <property type="match status" value="1"/>
</dbReference>
<dbReference type="RefSeq" id="WP_184102591.1">
    <property type="nucleotide sequence ID" value="NZ_JACHHN010000008.1"/>
</dbReference>
<keyword evidence="1" id="KW-0812">Transmembrane</keyword>
<keyword evidence="1" id="KW-0653">Protein transport</keyword>
<protein>
    <recommendedName>
        <fullName evidence="1">Protein TonB</fullName>
    </recommendedName>
</protein>
<dbReference type="InterPro" id="IPR037682">
    <property type="entry name" value="TonB_C"/>
</dbReference>
<sequence length="220" mass="22914">MANTAYGYGQGRAGGRRATGLVGVVVFHVLLIYALISGLAQDAVKKIQQKVEVSIISEPPPPPPPPPPPKVEKVIPKAAPPVPQPKAYVPPVEHPNNAPAPTAIAATTSDPAPQPPAPPPAPAPAPAPSGPLSAKGNCTHLENPEYPGKAMEDGIEGLVSVVFTFGSNGKFSAIDSMNFKGIPASYRSQFKSEITKALQGYACPAGSFVYEYNFHMNSDS</sequence>
<feature type="transmembrane region" description="Helical" evidence="1">
    <location>
        <begin position="20"/>
        <end position="40"/>
    </location>
</feature>
<dbReference type="GO" id="GO:0031992">
    <property type="term" value="F:energy transducer activity"/>
    <property type="evidence" value="ECO:0007669"/>
    <property type="project" value="InterPro"/>
</dbReference>
<evidence type="ECO:0000313" key="4">
    <source>
        <dbReference type="EMBL" id="MBB5192950.1"/>
    </source>
</evidence>
<proteinExistence type="inferred from homology"/>
<dbReference type="GO" id="GO:0015031">
    <property type="term" value="P:protein transport"/>
    <property type="evidence" value="ECO:0007669"/>
    <property type="project" value="UniProtKB-UniRule"/>
</dbReference>
<keyword evidence="1" id="KW-1003">Cell membrane</keyword>
<comment type="caution">
    <text evidence="4">The sequence shown here is derived from an EMBL/GenBank/DDBJ whole genome shotgun (WGS) entry which is preliminary data.</text>
</comment>
<dbReference type="PROSITE" id="PS52015">
    <property type="entry name" value="TONB_CTD"/>
    <property type="match status" value="1"/>
</dbReference>
<dbReference type="AlphaFoldDB" id="A0A840RKE8"/>
<feature type="domain" description="TonB C-terminal" evidence="3">
    <location>
        <begin position="131"/>
        <end position="220"/>
    </location>
</feature>
<dbReference type="GO" id="GO:0015891">
    <property type="term" value="P:siderophore transport"/>
    <property type="evidence" value="ECO:0007669"/>
    <property type="project" value="InterPro"/>
</dbReference>
<evidence type="ECO:0000313" key="5">
    <source>
        <dbReference type="Proteomes" id="UP000543030"/>
    </source>
</evidence>
<evidence type="ECO:0000256" key="2">
    <source>
        <dbReference type="SAM" id="MobiDB-lite"/>
    </source>
</evidence>
<dbReference type="EMBL" id="JACHHN010000008">
    <property type="protein sequence ID" value="MBB5192950.1"/>
    <property type="molecule type" value="Genomic_DNA"/>
</dbReference>
<accession>A0A840RKE8</accession>
<keyword evidence="1" id="KW-0997">Cell inner membrane</keyword>
<feature type="compositionally biased region" description="Pro residues" evidence="2">
    <location>
        <begin position="58"/>
        <end position="69"/>
    </location>
</feature>
<dbReference type="GO" id="GO:0030288">
    <property type="term" value="C:outer membrane-bounded periplasmic space"/>
    <property type="evidence" value="ECO:0007669"/>
    <property type="project" value="InterPro"/>
</dbReference>
<dbReference type="Proteomes" id="UP000543030">
    <property type="component" value="Unassembled WGS sequence"/>
</dbReference>
<keyword evidence="5" id="KW-1185">Reference proteome</keyword>
<keyword evidence="1" id="KW-0735">Signal-anchor</keyword>
<evidence type="ECO:0000259" key="3">
    <source>
        <dbReference type="PROSITE" id="PS52015"/>
    </source>
</evidence>
<comment type="subcellular location">
    <subcellularLocation>
        <location evidence="1">Cell inner membrane</location>
        <topology evidence="1">Single-pass membrane protein</topology>
        <orientation evidence="1">Periplasmic side</orientation>
    </subcellularLocation>
</comment>
<feature type="compositionally biased region" description="Low complexity" evidence="2">
    <location>
        <begin position="99"/>
        <end position="111"/>
    </location>
</feature>
<comment type="function">
    <text evidence="1">Interacts with outer membrane receptor proteins that carry out high-affinity binding and energy dependent uptake into the periplasmic space of specific substrates. It could act to transduce energy from the cytoplasmic membrane to specific energy-requiring processes in the outer membrane, resulting in the release into the periplasm of ligands bound by these outer membrane proteins.</text>
</comment>
<dbReference type="GO" id="GO:0055085">
    <property type="term" value="P:transmembrane transport"/>
    <property type="evidence" value="ECO:0007669"/>
    <property type="project" value="InterPro"/>
</dbReference>
<comment type="similarity">
    <text evidence="1">Belongs to the TonB family.</text>
</comment>
<reference evidence="4 5" key="1">
    <citation type="submission" date="2020-08" db="EMBL/GenBank/DDBJ databases">
        <title>Genomic Encyclopedia of Type Strains, Phase IV (KMG-IV): sequencing the most valuable type-strain genomes for metagenomic binning, comparative biology and taxonomic classification.</title>
        <authorList>
            <person name="Goeker M."/>
        </authorList>
    </citation>
    <scope>NUCLEOTIDE SEQUENCE [LARGE SCALE GENOMIC DNA]</scope>
    <source>
        <strain evidence="4 5">DSM 18233</strain>
    </source>
</reference>
<dbReference type="InterPro" id="IPR003538">
    <property type="entry name" value="TonB"/>
</dbReference>
<evidence type="ECO:0000256" key="1">
    <source>
        <dbReference type="RuleBase" id="RU362123"/>
    </source>
</evidence>